<evidence type="ECO:0000313" key="3">
    <source>
        <dbReference type="EMBL" id="OAA57573.1"/>
    </source>
</evidence>
<feature type="region of interest" description="Disordered" evidence="2">
    <location>
        <begin position="420"/>
        <end position="449"/>
    </location>
</feature>
<feature type="compositionally biased region" description="Polar residues" evidence="2">
    <location>
        <begin position="836"/>
        <end position="845"/>
    </location>
</feature>
<proteinExistence type="predicted"/>
<dbReference type="PANTHER" id="PTHR42041">
    <property type="entry name" value="DNA ENDONUCLEASE ACTIVATOR CTP1 C-TERMINAL DOMAIN-CONTAINING PROTEIN"/>
    <property type="match status" value="1"/>
</dbReference>
<dbReference type="STRING" id="1081102.A0A167QEP1"/>
<sequence>MDLHASWAGSPTPLQTVSPERVNQQREPPASLFSATGNGSSQPGLDGSTASVTDKISQFNTLAMQSKQLERKTADAALKRAMLGREEAETEMRRYRDEVRQLRKQLDEGRDRERRVGERLETVMENYGRAKETHAHTQALWEKEIRRARKETFKSQSAIVKLQEELKTARASARTADDALVHEKARSEAREQEAFQARYALVSCQEELDQSRQIIKMLEQERDAFKSLATSKEDVVRIASEGRLPLPPPDADEEAEQEDPAEASEAYNGHTDDESCTENDSDDGNDGLVVPKRRNAKRTSTQKSPRRAASAALRDITSSAASEAEIEELTRLWQWEKQRGDRATELVAFLEAECELRACACMRKRPRSSHLDSARKRPTLDLGGSGLSNSSSRLVASASEMATIAASPTAKLRANLMRAQHAGEQACDPSHHDHEHSSNQPGPRTSTSTVFIPEEGVFRTVSQQIAEEMEEAVAAAAATTTTTTTATTAAAASATFPHATGPVELHMVVAPVEQPNPRDAILPEAHTAGPFDEDEPEDADTTMGDATADTAFTENTTTDIAEPSMYARTPSVDPPPSFAMLAQQRTSLLSLLDAPHRQDAELPSNFHVPTTPAPTPVALRENDPSADVDMDANGDDTDTVPRAAPASILVSSTAAARDADALMEDSTGGHDRLALRKGSGESTPTGVSARNGPGHAAFQADEAASHEDKYENGDAGEVVSPARQNITNSARTTLGASREEDAREDDTDGTPVAAATAGITAAHDPYQRPHTVATLYTTKTTVTKVPLRPETTDPSLAQRILAAQRTPQAKMLPLSSSSSMPRSRNGNGNGHGNGNDSFDSTSGGSNADGPSFDIHNPALTPTMTREQCLAQIRERRGRARSAASGGGVRSRSRNDSGSQDGSSTSCGAPPLSAATSRRPVTPGKERREVSAPVGRVNSVRRVRS</sequence>
<feature type="compositionally biased region" description="Acidic residues" evidence="2">
    <location>
        <begin position="274"/>
        <end position="285"/>
    </location>
</feature>
<feature type="compositionally biased region" description="Basic and acidic residues" evidence="2">
    <location>
        <begin position="369"/>
        <end position="379"/>
    </location>
</feature>
<feature type="compositionally biased region" description="Acidic residues" evidence="2">
    <location>
        <begin position="250"/>
        <end position="262"/>
    </location>
</feature>
<feature type="compositionally biased region" description="Low complexity" evidence="2">
    <location>
        <begin position="811"/>
        <end position="826"/>
    </location>
</feature>
<feature type="compositionally biased region" description="Acidic residues" evidence="2">
    <location>
        <begin position="624"/>
        <end position="638"/>
    </location>
</feature>
<feature type="compositionally biased region" description="Polar residues" evidence="2">
    <location>
        <begin position="33"/>
        <end position="52"/>
    </location>
</feature>
<feature type="region of interest" description="Disordered" evidence="2">
    <location>
        <begin position="874"/>
        <end position="944"/>
    </location>
</feature>
<feature type="region of interest" description="Disordered" evidence="2">
    <location>
        <begin position="1"/>
        <end position="52"/>
    </location>
</feature>
<feature type="region of interest" description="Disordered" evidence="2">
    <location>
        <begin position="726"/>
        <end position="750"/>
    </location>
</feature>
<dbReference type="OrthoDB" id="4495335at2759"/>
<comment type="caution">
    <text evidence="3">The sequence shown here is derived from an EMBL/GenBank/DDBJ whole genome shotgun (WGS) entry which is preliminary data.</text>
</comment>
<evidence type="ECO:0000313" key="4">
    <source>
        <dbReference type="Proteomes" id="UP000076874"/>
    </source>
</evidence>
<evidence type="ECO:0000256" key="1">
    <source>
        <dbReference type="SAM" id="Coils"/>
    </source>
</evidence>
<dbReference type="Proteomes" id="UP000076874">
    <property type="component" value="Unassembled WGS sequence"/>
</dbReference>
<feature type="region of interest" description="Disordered" evidence="2">
    <location>
        <begin position="240"/>
        <end position="317"/>
    </location>
</feature>
<gene>
    <name evidence="3" type="ORF">SPI_07232</name>
</gene>
<reference evidence="3 4" key="1">
    <citation type="journal article" date="2016" name="Genome Biol. Evol.">
        <title>Divergent and convergent evolution of fungal pathogenicity.</title>
        <authorList>
            <person name="Shang Y."/>
            <person name="Xiao G."/>
            <person name="Zheng P."/>
            <person name="Cen K."/>
            <person name="Zhan S."/>
            <person name="Wang C."/>
        </authorList>
    </citation>
    <scope>NUCLEOTIDE SEQUENCE [LARGE SCALE GENOMIC DNA]</scope>
    <source>
        <strain evidence="3 4">RCEF 264</strain>
    </source>
</reference>
<evidence type="ECO:0000256" key="2">
    <source>
        <dbReference type="SAM" id="MobiDB-lite"/>
    </source>
</evidence>
<feature type="region of interest" description="Disordered" evidence="2">
    <location>
        <begin position="601"/>
        <end position="641"/>
    </location>
</feature>
<dbReference type="AlphaFoldDB" id="A0A167QEP1"/>
<protein>
    <submittedName>
        <fullName evidence="3">Uncharacterized protein</fullName>
    </submittedName>
</protein>
<feature type="compositionally biased region" description="Polar residues" evidence="2">
    <location>
        <begin position="438"/>
        <end position="449"/>
    </location>
</feature>
<dbReference type="EMBL" id="AZHD01000014">
    <property type="protein sequence ID" value="OAA57573.1"/>
    <property type="molecule type" value="Genomic_DNA"/>
</dbReference>
<accession>A0A167QEP1</accession>
<dbReference type="PANTHER" id="PTHR42041:SF1">
    <property type="entry name" value="DNA ENDONUCLEASE ACTIVATOR CTP1 C-TERMINAL DOMAIN-CONTAINING PROTEIN"/>
    <property type="match status" value="1"/>
</dbReference>
<feature type="coiled-coil region" evidence="1">
    <location>
        <begin position="78"/>
        <end position="112"/>
    </location>
</feature>
<feature type="compositionally biased region" description="Polar residues" evidence="2">
    <location>
        <begin position="726"/>
        <end position="735"/>
    </location>
</feature>
<feature type="region of interest" description="Disordered" evidence="2">
    <location>
        <begin position="666"/>
        <end position="694"/>
    </location>
</feature>
<name>A0A167QEP1_9HYPO</name>
<feature type="compositionally biased region" description="Polar residues" evidence="2">
    <location>
        <begin position="12"/>
        <end position="26"/>
    </location>
</feature>
<feature type="region of interest" description="Disordered" evidence="2">
    <location>
        <begin position="365"/>
        <end position="391"/>
    </location>
</feature>
<feature type="region of interest" description="Disordered" evidence="2">
    <location>
        <begin position="804"/>
        <end position="862"/>
    </location>
</feature>
<keyword evidence="1" id="KW-0175">Coiled coil</keyword>
<keyword evidence="4" id="KW-1185">Reference proteome</keyword>
<organism evidence="3 4">
    <name type="scientific">Niveomyces insectorum RCEF 264</name>
    <dbReference type="NCBI Taxonomy" id="1081102"/>
    <lineage>
        <taxon>Eukaryota</taxon>
        <taxon>Fungi</taxon>
        <taxon>Dikarya</taxon>
        <taxon>Ascomycota</taxon>
        <taxon>Pezizomycotina</taxon>
        <taxon>Sordariomycetes</taxon>
        <taxon>Hypocreomycetidae</taxon>
        <taxon>Hypocreales</taxon>
        <taxon>Cordycipitaceae</taxon>
        <taxon>Niveomyces</taxon>
    </lineage>
</organism>
<feature type="coiled-coil region" evidence="1">
    <location>
        <begin position="159"/>
        <end position="228"/>
    </location>
</feature>